<protein>
    <submittedName>
        <fullName evidence="7">ARAD1C18634p</fullName>
    </submittedName>
</protein>
<gene>
    <name evidence="7" type="ORF">GNLVRS02_ARAD1C18634g</name>
</gene>
<dbReference type="Pfam" id="PF00628">
    <property type="entry name" value="PHD"/>
    <property type="match status" value="1"/>
</dbReference>
<feature type="compositionally biased region" description="Polar residues" evidence="5">
    <location>
        <begin position="106"/>
        <end position="120"/>
    </location>
</feature>
<dbReference type="InterPro" id="IPR052819">
    <property type="entry name" value="Chromatin_regulatory_protein"/>
</dbReference>
<feature type="compositionally biased region" description="Low complexity" evidence="5">
    <location>
        <begin position="44"/>
        <end position="60"/>
    </location>
</feature>
<dbReference type="GO" id="GO:0032221">
    <property type="term" value="C:Rpd3S complex"/>
    <property type="evidence" value="ECO:0007669"/>
    <property type="project" value="TreeGrafter"/>
</dbReference>
<feature type="compositionally biased region" description="Gly residues" evidence="5">
    <location>
        <begin position="243"/>
        <end position="252"/>
    </location>
</feature>
<evidence type="ECO:0000256" key="3">
    <source>
        <dbReference type="ARBA" id="ARBA00022833"/>
    </source>
</evidence>
<dbReference type="SUPFAM" id="SSF57903">
    <property type="entry name" value="FYVE/PHD zinc finger"/>
    <property type="match status" value="2"/>
</dbReference>
<dbReference type="InterPro" id="IPR019787">
    <property type="entry name" value="Znf_PHD-finger"/>
</dbReference>
<keyword evidence="2 4" id="KW-0863">Zinc-finger</keyword>
<dbReference type="EMBL" id="HG937693">
    <property type="protein sequence ID" value="CDP34705.1"/>
    <property type="molecule type" value="Genomic_DNA"/>
</dbReference>
<evidence type="ECO:0000313" key="7">
    <source>
        <dbReference type="EMBL" id="CDP34705.1"/>
    </source>
</evidence>
<dbReference type="PhylomeDB" id="A0A060T0V7"/>
<dbReference type="InterPro" id="IPR011011">
    <property type="entry name" value="Znf_FYVE_PHD"/>
</dbReference>
<feature type="compositionally biased region" description="Basic and acidic residues" evidence="5">
    <location>
        <begin position="192"/>
        <end position="204"/>
    </location>
</feature>
<keyword evidence="3" id="KW-0862">Zinc</keyword>
<feature type="region of interest" description="Disordered" evidence="5">
    <location>
        <begin position="1"/>
        <end position="267"/>
    </location>
</feature>
<evidence type="ECO:0000256" key="5">
    <source>
        <dbReference type="SAM" id="MobiDB-lite"/>
    </source>
</evidence>
<dbReference type="PANTHER" id="PTHR47636:SF1">
    <property type="entry name" value="TRANSCRIPTIONAL REGULATORY PROTEIN RCO1"/>
    <property type="match status" value="1"/>
</dbReference>
<evidence type="ECO:0000256" key="2">
    <source>
        <dbReference type="ARBA" id="ARBA00022771"/>
    </source>
</evidence>
<feature type="compositionally biased region" description="Polar residues" evidence="5">
    <location>
        <begin position="1"/>
        <end position="27"/>
    </location>
</feature>
<keyword evidence="1" id="KW-0479">Metal-binding</keyword>
<dbReference type="InterPro" id="IPR013083">
    <property type="entry name" value="Znf_RING/FYVE/PHD"/>
</dbReference>
<dbReference type="GO" id="GO:0008270">
    <property type="term" value="F:zinc ion binding"/>
    <property type="evidence" value="ECO:0007669"/>
    <property type="project" value="UniProtKB-KW"/>
</dbReference>
<evidence type="ECO:0000256" key="4">
    <source>
        <dbReference type="PROSITE-ProRule" id="PRU00146"/>
    </source>
</evidence>
<sequence>MMTSSSARVPNGSQGSDDANGSQGTRTRPSREGALPNYRDHSDSPLNGSRSSSPLSSVSPAPRPLTDGGQDGEWQEPELAPQKSLTTGYPIEALPPASQARKRSGRPSQNSMRASPSVSGEESAPSRAASPPQEQKFKIKLKTNLYNELAKESAVRSSQNDQEDEEDEAESEGPPKPRRGRPPKRKSQGGESEAKRTKVKKEQESTTDTLSEAIEGRQHRSTHVKVAGKVSRYDNGQADSGLSTGGDNGGGDQSAVESSDSKEREPNQDYCAVCGGAGRFLCCETCPKSFHFSCVDPPLDEDSLPDGEWHCRECYTKKNPPLPYKKGLFSQLLNQIERRNPTRYELPKRIQEYFVGVTSNSSGEYEPELRPVKKANASDEDPLKTLDKYGDPILCYRCKKSALNGVQMLTCDFCSLYFHVDCVEPMILGVATRWKCPNHAEQAYKPPRKPRKYRVEEPTLRRGFANDGDIEIIPTEDELSERFERRIPRFFSDLYNTSDGVAAKLAPQTPYSRSFEIDGIKYRLPEEGIKLDFIDFVKQSRQQEEEQHSFSDSTSDVLKALDTLADRPQPDRKAVRDLLYLQSNGSDDAISASASANVARLLDAAFVLDNDSDEARSLVGENHKYFSTEAIQLFAIRELMQLKGKDKLLKLLLTEN</sequence>
<evidence type="ECO:0000256" key="1">
    <source>
        <dbReference type="ARBA" id="ARBA00022723"/>
    </source>
</evidence>
<reference evidence="7" key="1">
    <citation type="submission" date="2014-02" db="EMBL/GenBank/DDBJ databases">
        <authorList>
            <person name="Genoscope - CEA"/>
        </authorList>
    </citation>
    <scope>NUCLEOTIDE SEQUENCE</scope>
    <source>
        <strain evidence="7">LS3</strain>
    </source>
</reference>
<feature type="domain" description="PHD-type" evidence="6">
    <location>
        <begin position="268"/>
        <end position="317"/>
    </location>
</feature>
<proteinExistence type="predicted"/>
<evidence type="ECO:0000259" key="6">
    <source>
        <dbReference type="PROSITE" id="PS50016"/>
    </source>
</evidence>
<reference evidence="7" key="2">
    <citation type="submission" date="2014-06" db="EMBL/GenBank/DDBJ databases">
        <title>The complete genome of Blastobotrys (Arxula) adeninivorans LS3 - a yeast of biotechnological interest.</title>
        <authorList>
            <person name="Kunze G."/>
            <person name="Gaillardin C."/>
            <person name="Czernicka M."/>
            <person name="Durrens P."/>
            <person name="Martin T."/>
            <person name="Boer E."/>
            <person name="Gabaldon T."/>
            <person name="Cruz J."/>
            <person name="Talla E."/>
            <person name="Marck C."/>
            <person name="Goffeau A."/>
            <person name="Barbe V."/>
            <person name="Baret P."/>
            <person name="Baronian K."/>
            <person name="Beier S."/>
            <person name="Bleykasten C."/>
            <person name="Bode R."/>
            <person name="Casaregola S."/>
            <person name="Despons L."/>
            <person name="Fairhead C."/>
            <person name="Giersberg M."/>
            <person name="Gierski P."/>
            <person name="Hahnel U."/>
            <person name="Hartmann A."/>
            <person name="Jankowska D."/>
            <person name="Jubin C."/>
            <person name="Jung P."/>
            <person name="Lafontaine I."/>
            <person name="Leh-Louis V."/>
            <person name="Lemaire M."/>
            <person name="Marcet-Houben M."/>
            <person name="Mascher M."/>
            <person name="Morel G."/>
            <person name="Richard G.-F."/>
            <person name="Riechen J."/>
            <person name="Sacerdot C."/>
            <person name="Sarkar A."/>
            <person name="Savel G."/>
            <person name="Schacherer J."/>
            <person name="Sherman D."/>
            <person name="Straub M.-L."/>
            <person name="Stein N."/>
            <person name="Thierry A."/>
            <person name="Trautwein-Schult A."/>
            <person name="Westhof E."/>
            <person name="Worch S."/>
            <person name="Dujon B."/>
            <person name="Souciet J.-L."/>
            <person name="Wincker P."/>
            <person name="Scholz U."/>
            <person name="Neuveglise N."/>
        </authorList>
    </citation>
    <scope>NUCLEOTIDE SEQUENCE</scope>
    <source>
        <strain evidence="7">LS3</strain>
    </source>
</reference>
<accession>A0A060T0V7</accession>
<dbReference type="InterPro" id="IPR019786">
    <property type="entry name" value="Zinc_finger_PHD-type_CS"/>
</dbReference>
<name>A0A060T0V7_BLAAD</name>
<dbReference type="PANTHER" id="PTHR47636">
    <property type="entry name" value="TRANSCRIPTIONAL REGULATORY PROTEIN RCO1"/>
    <property type="match status" value="1"/>
</dbReference>
<organism evidence="7">
    <name type="scientific">Blastobotrys adeninivorans</name>
    <name type="common">Yeast</name>
    <name type="synonym">Arxula adeninivorans</name>
    <dbReference type="NCBI Taxonomy" id="409370"/>
    <lineage>
        <taxon>Eukaryota</taxon>
        <taxon>Fungi</taxon>
        <taxon>Dikarya</taxon>
        <taxon>Ascomycota</taxon>
        <taxon>Saccharomycotina</taxon>
        <taxon>Dipodascomycetes</taxon>
        <taxon>Dipodascales</taxon>
        <taxon>Trichomonascaceae</taxon>
        <taxon>Blastobotrys</taxon>
    </lineage>
</organism>
<dbReference type="Gene3D" id="3.30.40.10">
    <property type="entry name" value="Zinc/RING finger domain, C3HC4 (zinc finger)"/>
    <property type="match status" value="2"/>
</dbReference>
<dbReference type="InterPro" id="IPR001965">
    <property type="entry name" value="Znf_PHD"/>
</dbReference>
<dbReference type="GO" id="GO:0006357">
    <property type="term" value="P:regulation of transcription by RNA polymerase II"/>
    <property type="evidence" value="ECO:0007669"/>
    <property type="project" value="TreeGrafter"/>
</dbReference>
<dbReference type="SMART" id="SM00249">
    <property type="entry name" value="PHD"/>
    <property type="match status" value="2"/>
</dbReference>
<dbReference type="CDD" id="cd15535">
    <property type="entry name" value="PHD1_Rco1"/>
    <property type="match status" value="1"/>
</dbReference>
<dbReference type="CDD" id="cd15534">
    <property type="entry name" value="PHD2_PHF12_Rco1"/>
    <property type="match status" value="1"/>
</dbReference>
<feature type="compositionally biased region" description="Acidic residues" evidence="5">
    <location>
        <begin position="161"/>
        <end position="171"/>
    </location>
</feature>
<dbReference type="AlphaFoldDB" id="A0A060T0V7"/>
<dbReference type="PROSITE" id="PS50016">
    <property type="entry name" value="ZF_PHD_2"/>
    <property type="match status" value="1"/>
</dbReference>
<feature type="compositionally biased region" description="Basic residues" evidence="5">
    <location>
        <begin position="176"/>
        <end position="187"/>
    </location>
</feature>
<dbReference type="PROSITE" id="PS01359">
    <property type="entry name" value="ZF_PHD_1"/>
    <property type="match status" value="1"/>
</dbReference>